<dbReference type="InterPro" id="IPR036759">
    <property type="entry name" value="TPK_catalytic_sf"/>
</dbReference>
<dbReference type="PANTHER" id="PTHR41299">
    <property type="entry name" value="THIAMINE PYROPHOSPHOKINASE"/>
    <property type="match status" value="1"/>
</dbReference>
<sequence>MKAYALLGAPEENWPHNIREIFLEARKAGNLIIGVDRGSLLLNELGIVPDLAIGDFDSLKKFELAELENSVPDIRYSNPIKDLTDSELMIKVAFEDYQVEDLTILGATGGRIDHYLVNLLMMLRPSVRKFIEKVTLIDKQNEIRFYNPGKHLIKKAPEYFYFGIWNLTPVKNLNILKARYELKNFSSDYQQVFSSNEFRRDQSFFELDFEKGIVAVIFSKDIDRFHNVKRI</sequence>
<proteinExistence type="predicted"/>
<feature type="domain" description="Thiamin pyrophosphokinase thiamin-binding" evidence="6">
    <location>
        <begin position="149"/>
        <end position="215"/>
    </location>
</feature>
<dbReference type="AlphaFoldDB" id="A0A4S2BEY7"/>
<dbReference type="PANTHER" id="PTHR41299:SF1">
    <property type="entry name" value="THIAMINE PYROPHOSPHOKINASE"/>
    <property type="match status" value="1"/>
</dbReference>
<evidence type="ECO:0000256" key="2">
    <source>
        <dbReference type="ARBA" id="ARBA00022741"/>
    </source>
</evidence>
<evidence type="ECO:0000313" key="8">
    <source>
        <dbReference type="Proteomes" id="UP000309117"/>
    </source>
</evidence>
<evidence type="ECO:0000256" key="3">
    <source>
        <dbReference type="ARBA" id="ARBA00022777"/>
    </source>
</evidence>
<dbReference type="GO" id="GO:0009229">
    <property type="term" value="P:thiamine diphosphate biosynthetic process"/>
    <property type="evidence" value="ECO:0007669"/>
    <property type="project" value="InterPro"/>
</dbReference>
<evidence type="ECO:0000313" key="7">
    <source>
        <dbReference type="EMBL" id="TGY12743.1"/>
    </source>
</evidence>
<dbReference type="Pfam" id="PF04265">
    <property type="entry name" value="TPK_B1_binding"/>
    <property type="match status" value="1"/>
</dbReference>
<dbReference type="GO" id="GO:0030975">
    <property type="term" value="F:thiamine binding"/>
    <property type="evidence" value="ECO:0007669"/>
    <property type="project" value="InterPro"/>
</dbReference>
<dbReference type="EC" id="2.7.6.2" evidence="5"/>
<dbReference type="RefSeq" id="WP_004046492.1">
    <property type="nucleotide sequence ID" value="NZ_AQFR02000003.1"/>
</dbReference>
<gene>
    <name evidence="7" type="ORF">E5351_08090</name>
</gene>
<dbReference type="CDD" id="cd07995">
    <property type="entry name" value="TPK"/>
    <property type="match status" value="1"/>
</dbReference>
<dbReference type="GO" id="GO:0004788">
    <property type="term" value="F:thiamine diphosphokinase activity"/>
    <property type="evidence" value="ECO:0007669"/>
    <property type="project" value="UniProtKB-UniRule"/>
</dbReference>
<evidence type="ECO:0000256" key="4">
    <source>
        <dbReference type="ARBA" id="ARBA00022840"/>
    </source>
</evidence>
<evidence type="ECO:0000256" key="5">
    <source>
        <dbReference type="NCBIfam" id="TIGR01378"/>
    </source>
</evidence>
<protein>
    <recommendedName>
        <fullName evidence="5">Thiamine diphosphokinase</fullName>
        <ecNumber evidence="5">2.7.6.2</ecNumber>
    </recommendedName>
</protein>
<dbReference type="SMART" id="SM00983">
    <property type="entry name" value="TPK_B1_binding"/>
    <property type="match status" value="1"/>
</dbReference>
<dbReference type="InterPro" id="IPR053149">
    <property type="entry name" value="TPK"/>
</dbReference>
<accession>A0A4S2BEY7</accession>
<keyword evidence="4" id="KW-0067">ATP-binding</keyword>
<dbReference type="GO" id="GO:0005524">
    <property type="term" value="F:ATP binding"/>
    <property type="evidence" value="ECO:0007669"/>
    <property type="project" value="UniProtKB-KW"/>
</dbReference>
<dbReference type="NCBIfam" id="TIGR01378">
    <property type="entry name" value="thi_PPkinase"/>
    <property type="match status" value="1"/>
</dbReference>
<comment type="caution">
    <text evidence="7">The sequence shown here is derived from an EMBL/GenBank/DDBJ whole genome shotgun (WGS) entry which is preliminary data.</text>
</comment>
<dbReference type="Proteomes" id="UP000309117">
    <property type="component" value="Unassembled WGS sequence"/>
</dbReference>
<evidence type="ECO:0000259" key="6">
    <source>
        <dbReference type="SMART" id="SM00983"/>
    </source>
</evidence>
<dbReference type="GO" id="GO:0016301">
    <property type="term" value="F:kinase activity"/>
    <property type="evidence" value="ECO:0007669"/>
    <property type="project" value="UniProtKB-KW"/>
</dbReference>
<dbReference type="EMBL" id="SRYV01000014">
    <property type="protein sequence ID" value="TGY12743.1"/>
    <property type="molecule type" value="Genomic_DNA"/>
</dbReference>
<keyword evidence="1 7" id="KW-0808">Transferase</keyword>
<evidence type="ECO:0000256" key="1">
    <source>
        <dbReference type="ARBA" id="ARBA00022679"/>
    </source>
</evidence>
<name>A0A4S2BEY7_9LACO</name>
<keyword evidence="2" id="KW-0547">Nucleotide-binding</keyword>
<dbReference type="GO" id="GO:0006772">
    <property type="term" value="P:thiamine metabolic process"/>
    <property type="evidence" value="ECO:0007669"/>
    <property type="project" value="UniProtKB-UniRule"/>
</dbReference>
<dbReference type="InterPro" id="IPR007373">
    <property type="entry name" value="Thiamin_PyroPKinase_B1-bd"/>
</dbReference>
<dbReference type="SUPFAM" id="SSF63999">
    <property type="entry name" value="Thiamin pyrophosphokinase, catalytic domain"/>
    <property type="match status" value="1"/>
</dbReference>
<keyword evidence="3 7" id="KW-0418">Kinase</keyword>
<dbReference type="Gene3D" id="3.40.50.10240">
    <property type="entry name" value="Thiamin pyrophosphokinase, catalytic domain"/>
    <property type="match status" value="1"/>
</dbReference>
<reference evidence="7 8" key="1">
    <citation type="submission" date="2019-04" db="EMBL/GenBank/DDBJ databases">
        <title>Microbes associate with the intestines of laboratory mice.</title>
        <authorList>
            <person name="Navarre W."/>
            <person name="Wong E."/>
            <person name="Huang K."/>
            <person name="Tropini C."/>
            <person name="Ng K."/>
            <person name="Yu B."/>
        </authorList>
    </citation>
    <scope>NUCLEOTIDE SEQUENCE [LARGE SCALE GENOMIC DNA]</scope>
    <source>
        <strain evidence="7 8">NM61_E11</strain>
    </source>
</reference>
<organism evidence="7 8">
    <name type="scientific">Lactobacillus intestinalis</name>
    <dbReference type="NCBI Taxonomy" id="151781"/>
    <lineage>
        <taxon>Bacteria</taxon>
        <taxon>Bacillati</taxon>
        <taxon>Bacillota</taxon>
        <taxon>Bacilli</taxon>
        <taxon>Lactobacillales</taxon>
        <taxon>Lactobacillaceae</taxon>
        <taxon>Lactobacillus</taxon>
    </lineage>
</organism>
<dbReference type="InterPro" id="IPR006282">
    <property type="entry name" value="Thi_PPkinase"/>
</dbReference>
<dbReference type="InterPro" id="IPR007371">
    <property type="entry name" value="TPK_catalytic"/>
</dbReference>
<dbReference type="Pfam" id="PF04263">
    <property type="entry name" value="TPK_catalytic"/>
    <property type="match status" value="1"/>
</dbReference>